<comment type="caution">
    <text evidence="9">The sequence shown here is derived from an EMBL/GenBank/DDBJ whole genome shotgun (WGS) entry which is preliminary data.</text>
</comment>
<keyword evidence="5" id="KW-0539">Nucleus</keyword>
<dbReference type="PROSITE" id="PS50112">
    <property type="entry name" value="PAS"/>
    <property type="match status" value="1"/>
</dbReference>
<feature type="domain" description="BHLH" evidence="8">
    <location>
        <begin position="18"/>
        <end position="71"/>
    </location>
</feature>
<evidence type="ECO:0000256" key="1">
    <source>
        <dbReference type="ARBA" id="ARBA00004123"/>
    </source>
</evidence>
<protein>
    <submittedName>
        <fullName evidence="9">Uncharacterized protein</fullName>
    </submittedName>
</protein>
<dbReference type="AlphaFoldDB" id="A0AA39HWB1"/>
<dbReference type="Proteomes" id="UP001175271">
    <property type="component" value="Unassembled WGS sequence"/>
</dbReference>
<dbReference type="InterPro" id="IPR011598">
    <property type="entry name" value="bHLH_dom"/>
</dbReference>
<evidence type="ECO:0000313" key="9">
    <source>
        <dbReference type="EMBL" id="KAK0412014.1"/>
    </source>
</evidence>
<dbReference type="EMBL" id="JAUCMV010000003">
    <property type="protein sequence ID" value="KAK0412014.1"/>
    <property type="molecule type" value="Genomic_DNA"/>
</dbReference>
<dbReference type="PANTHER" id="PTHR23043:SF39">
    <property type="entry name" value="DYSFUSION, ISOFORM D"/>
    <property type="match status" value="1"/>
</dbReference>
<name>A0AA39HWB1_9BILA</name>
<dbReference type="InterPro" id="IPR056192">
    <property type="entry name" value="bHLH_NPAS4"/>
</dbReference>
<dbReference type="InterPro" id="IPR035965">
    <property type="entry name" value="PAS-like_dom_sf"/>
</dbReference>
<dbReference type="Pfam" id="PF23183">
    <property type="entry name" value="bHLH_NPAS4"/>
    <property type="match status" value="1"/>
</dbReference>
<keyword evidence="10" id="KW-1185">Reference proteome</keyword>
<dbReference type="GO" id="GO:0010557">
    <property type="term" value="P:positive regulation of macromolecule biosynthetic process"/>
    <property type="evidence" value="ECO:0007669"/>
    <property type="project" value="UniProtKB-ARBA"/>
</dbReference>
<evidence type="ECO:0000259" key="8">
    <source>
        <dbReference type="PROSITE" id="PS50888"/>
    </source>
</evidence>
<dbReference type="CDD" id="cd00130">
    <property type="entry name" value="PAS"/>
    <property type="match status" value="2"/>
</dbReference>
<keyword evidence="2" id="KW-0805">Transcription regulation</keyword>
<keyword evidence="4" id="KW-0804">Transcription</keyword>
<dbReference type="CDD" id="cd19697">
    <property type="entry name" value="bHLH-PAS_NPAS4_PASD10"/>
    <property type="match status" value="1"/>
</dbReference>
<evidence type="ECO:0000256" key="4">
    <source>
        <dbReference type="ARBA" id="ARBA00023163"/>
    </source>
</evidence>
<feature type="region of interest" description="Disordered" evidence="6">
    <location>
        <begin position="1"/>
        <end position="31"/>
    </location>
</feature>
<evidence type="ECO:0000256" key="2">
    <source>
        <dbReference type="ARBA" id="ARBA00023015"/>
    </source>
</evidence>
<keyword evidence="3" id="KW-0238">DNA-binding</keyword>
<dbReference type="InterPro" id="IPR000014">
    <property type="entry name" value="PAS"/>
</dbReference>
<dbReference type="GO" id="GO:0005634">
    <property type="term" value="C:nucleus"/>
    <property type="evidence" value="ECO:0007669"/>
    <property type="project" value="UniProtKB-SubCell"/>
</dbReference>
<dbReference type="SMART" id="SM00091">
    <property type="entry name" value="PAS"/>
    <property type="match status" value="2"/>
</dbReference>
<dbReference type="InterPro" id="IPR036638">
    <property type="entry name" value="HLH_DNA-bd_sf"/>
</dbReference>
<evidence type="ECO:0000259" key="7">
    <source>
        <dbReference type="PROSITE" id="PS50112"/>
    </source>
</evidence>
<sequence length="578" mass="66069">MSLTQALPTSHLPGSVPSQQRSTRGASKQRRDQINVEIHQLRDLLPLSSSIKDRLFQLQVMSLACIFIRKDRYLPHILRGSEDFVYNYLNLRSFVPKGVDSCRALKGFLMMVTQSGKLLYVSENASEYLGHSVEEIMCQGDQLYDLIDERDHAAVFRELNPNPKRLRAAPEEGVFICRMNLSRTAKRQIHYHKFVLVHGRYVHSADYYQAVNTRHPAGAVEPIFAAFCQPLINPENAHNQLKGNTMVFQSRHHMDMRFIEMDRVGQSHLGYTNEELENRSWYSLLHPSLLFQFAYKHRMMRDGKDQATMCLLKLQTKTGEWIWAHAVITVSQPQQIDGRHQHQTLSVTYQILSEREAATLQMNDWIYSVRHTAVPPDCFVTKEPLDFVPSECDPLEFSPPNGAPLFFKTEPQPPQLVFPQAPSHCDQISVEIPSKPHVFVGRHFDSFFHPHMNLNVLLTPEYSSPEGSLASASASTHISSISGDVPLPELDDVEDFFRQVDEENDAPPPPQPDLMRLFQVMLEPQTQNPTPFEECQRPPVRAGCKRHHSMQMDSLEEFGMFAHPRAQKRLGSWAPGVS</sequence>
<dbReference type="GO" id="GO:0046983">
    <property type="term" value="F:protein dimerization activity"/>
    <property type="evidence" value="ECO:0007669"/>
    <property type="project" value="InterPro"/>
</dbReference>
<dbReference type="PANTHER" id="PTHR23043">
    <property type="entry name" value="HYPOXIA-INDUCIBLE FACTOR 1 ALPHA"/>
    <property type="match status" value="1"/>
</dbReference>
<accession>A0AA39HWB1</accession>
<reference evidence="9" key="1">
    <citation type="submission" date="2023-06" db="EMBL/GenBank/DDBJ databases">
        <title>Genomic analysis of the entomopathogenic nematode Steinernema hermaphroditum.</title>
        <authorList>
            <person name="Schwarz E.M."/>
            <person name="Heppert J.K."/>
            <person name="Baniya A."/>
            <person name="Schwartz H.T."/>
            <person name="Tan C.-H."/>
            <person name="Antoshechkin I."/>
            <person name="Sternberg P.W."/>
            <person name="Goodrich-Blair H."/>
            <person name="Dillman A.R."/>
        </authorList>
    </citation>
    <scope>NUCLEOTIDE SEQUENCE</scope>
    <source>
        <strain evidence="9">PS9179</strain>
        <tissue evidence="9">Whole animal</tissue>
    </source>
</reference>
<dbReference type="GO" id="GO:0000977">
    <property type="term" value="F:RNA polymerase II transcription regulatory region sequence-specific DNA binding"/>
    <property type="evidence" value="ECO:0007669"/>
    <property type="project" value="TreeGrafter"/>
</dbReference>
<feature type="domain" description="PAS" evidence="7">
    <location>
        <begin position="109"/>
        <end position="160"/>
    </location>
</feature>
<proteinExistence type="predicted"/>
<evidence type="ECO:0000256" key="6">
    <source>
        <dbReference type="SAM" id="MobiDB-lite"/>
    </source>
</evidence>
<evidence type="ECO:0000256" key="5">
    <source>
        <dbReference type="ARBA" id="ARBA00023242"/>
    </source>
</evidence>
<dbReference type="Gene3D" id="3.30.450.20">
    <property type="entry name" value="PAS domain"/>
    <property type="match status" value="2"/>
</dbReference>
<feature type="compositionally biased region" description="Polar residues" evidence="6">
    <location>
        <begin position="16"/>
        <end position="26"/>
    </location>
</feature>
<dbReference type="Pfam" id="PF14598">
    <property type="entry name" value="PAS_11"/>
    <property type="match status" value="1"/>
</dbReference>
<evidence type="ECO:0000313" key="10">
    <source>
        <dbReference type="Proteomes" id="UP001175271"/>
    </source>
</evidence>
<dbReference type="GO" id="GO:0000981">
    <property type="term" value="F:DNA-binding transcription factor activity, RNA polymerase II-specific"/>
    <property type="evidence" value="ECO:0007669"/>
    <property type="project" value="TreeGrafter"/>
</dbReference>
<evidence type="ECO:0000256" key="3">
    <source>
        <dbReference type="ARBA" id="ARBA00023125"/>
    </source>
</evidence>
<organism evidence="9 10">
    <name type="scientific">Steinernema hermaphroditum</name>
    <dbReference type="NCBI Taxonomy" id="289476"/>
    <lineage>
        <taxon>Eukaryota</taxon>
        <taxon>Metazoa</taxon>
        <taxon>Ecdysozoa</taxon>
        <taxon>Nematoda</taxon>
        <taxon>Chromadorea</taxon>
        <taxon>Rhabditida</taxon>
        <taxon>Tylenchina</taxon>
        <taxon>Panagrolaimomorpha</taxon>
        <taxon>Strongyloidoidea</taxon>
        <taxon>Steinernematidae</taxon>
        <taxon>Steinernema</taxon>
    </lineage>
</organism>
<dbReference type="SUPFAM" id="SSF55785">
    <property type="entry name" value="PYP-like sensor domain (PAS domain)"/>
    <property type="match status" value="2"/>
</dbReference>
<gene>
    <name evidence="9" type="ORF">QR680_005982</name>
</gene>
<dbReference type="Gene3D" id="4.10.280.10">
    <property type="entry name" value="Helix-loop-helix DNA-binding domain"/>
    <property type="match status" value="1"/>
</dbReference>
<comment type="subcellular location">
    <subcellularLocation>
        <location evidence="1">Nucleus</location>
    </subcellularLocation>
</comment>
<dbReference type="PROSITE" id="PS50888">
    <property type="entry name" value="BHLH"/>
    <property type="match status" value="1"/>
</dbReference>